<keyword evidence="2" id="KW-0560">Oxidoreductase</keyword>
<dbReference type="Proteomes" id="UP000271241">
    <property type="component" value="Unassembled WGS sequence"/>
</dbReference>
<proteinExistence type="inferred from homology"/>
<dbReference type="GO" id="GO:0016491">
    <property type="term" value="F:oxidoreductase activity"/>
    <property type="evidence" value="ECO:0007669"/>
    <property type="project" value="UniProtKB-KW"/>
</dbReference>
<keyword evidence="5" id="KW-1185">Reference proteome</keyword>
<dbReference type="AlphaFoldDB" id="A0A4P9XIY0"/>
<dbReference type="InterPro" id="IPR050281">
    <property type="entry name" value="Flavin_monoamine_oxidase"/>
</dbReference>
<evidence type="ECO:0000256" key="1">
    <source>
        <dbReference type="ARBA" id="ARBA00005995"/>
    </source>
</evidence>
<dbReference type="STRING" id="78915.A0A4P9XIY0"/>
<dbReference type="SUPFAM" id="SSF54373">
    <property type="entry name" value="FAD-linked reductases, C-terminal domain"/>
    <property type="match status" value="1"/>
</dbReference>
<reference evidence="5" key="1">
    <citation type="journal article" date="2018" name="Nat. Microbiol.">
        <title>Leveraging single-cell genomics to expand the fungal tree of life.</title>
        <authorList>
            <person name="Ahrendt S.R."/>
            <person name="Quandt C.A."/>
            <person name="Ciobanu D."/>
            <person name="Clum A."/>
            <person name="Salamov A."/>
            <person name="Andreopoulos B."/>
            <person name="Cheng J.F."/>
            <person name="Woyke T."/>
            <person name="Pelin A."/>
            <person name="Henrissat B."/>
            <person name="Reynolds N.K."/>
            <person name="Benny G.L."/>
            <person name="Smith M.E."/>
            <person name="James T.Y."/>
            <person name="Grigoriev I.V."/>
        </authorList>
    </citation>
    <scope>NUCLEOTIDE SEQUENCE [LARGE SCALE GENOMIC DNA]</scope>
    <source>
        <strain evidence="5">RSA 1356</strain>
    </source>
</reference>
<dbReference type="InterPro" id="IPR036188">
    <property type="entry name" value="FAD/NAD-bd_sf"/>
</dbReference>
<name>A0A4P9XIY0_9FUNG</name>
<dbReference type="Gene3D" id="3.50.50.60">
    <property type="entry name" value="FAD/NAD(P)-binding domain"/>
    <property type="match status" value="1"/>
</dbReference>
<accession>A0A4P9XIY0</accession>
<dbReference type="Pfam" id="PF01593">
    <property type="entry name" value="Amino_oxidase"/>
    <property type="match status" value="1"/>
</dbReference>
<dbReference type="GO" id="GO:0006338">
    <property type="term" value="P:chromatin remodeling"/>
    <property type="evidence" value="ECO:0007669"/>
    <property type="project" value="TreeGrafter"/>
</dbReference>
<evidence type="ECO:0000259" key="3">
    <source>
        <dbReference type="Pfam" id="PF01593"/>
    </source>
</evidence>
<evidence type="ECO:0000313" key="4">
    <source>
        <dbReference type="EMBL" id="RKP05685.1"/>
    </source>
</evidence>
<dbReference type="SUPFAM" id="SSF51905">
    <property type="entry name" value="FAD/NAD(P)-binding domain"/>
    <property type="match status" value="1"/>
</dbReference>
<feature type="domain" description="Amine oxidase" evidence="3">
    <location>
        <begin position="56"/>
        <end position="341"/>
    </location>
</feature>
<sequence>MELADSRLSIADVYDGLIQKEASQCGVDLALLRGMLCDFAELGAVDSSQLSLQNLVVERGDDGAHAMAVGGFPELMRRAVGDDVIASVRLGQVVTQVAYDGAEIRVSTAGGTEYSADAVIVTVPLGVLKANAIKFCPPLPARKQLAIERLGFGHMNVVVLEFDRLDASFASMHGHLFLLCPNGAHDDTDTVAESIREEGLHLANHMAVTGRPVLTAYTMGVLAKRLESYSDDKVADLFFRLLHRFFPHADIPRPRRAALGRWISDPYARGSYSFMSMDSYPEDFDALAAPCYVVDPGSDSKIQSNTGDSCPSPMVFWAGEHTRRADFSTVGAAYLSGVRAALETAIYFDARAQATAASKIS</sequence>
<dbReference type="GO" id="GO:0003682">
    <property type="term" value="F:chromatin binding"/>
    <property type="evidence" value="ECO:0007669"/>
    <property type="project" value="TreeGrafter"/>
</dbReference>
<dbReference type="PANTHER" id="PTHR10742:SF386">
    <property type="entry name" value="LYSINE-SPECIFIC HISTONE DEMETHYLASE 1A"/>
    <property type="match status" value="1"/>
</dbReference>
<protein>
    <submittedName>
        <fullName evidence="4">Amine oxidase</fullName>
    </submittedName>
</protein>
<dbReference type="Gene3D" id="3.90.660.10">
    <property type="match status" value="1"/>
</dbReference>
<comment type="similarity">
    <text evidence="1">Belongs to the flavin monoamine oxidase family.</text>
</comment>
<dbReference type="EMBL" id="KZ993058">
    <property type="protein sequence ID" value="RKP05685.1"/>
    <property type="molecule type" value="Genomic_DNA"/>
</dbReference>
<dbReference type="GO" id="GO:0050660">
    <property type="term" value="F:flavin adenine dinucleotide binding"/>
    <property type="evidence" value="ECO:0007669"/>
    <property type="project" value="TreeGrafter"/>
</dbReference>
<organism evidence="4 5">
    <name type="scientific">Thamnocephalis sphaerospora</name>
    <dbReference type="NCBI Taxonomy" id="78915"/>
    <lineage>
        <taxon>Eukaryota</taxon>
        <taxon>Fungi</taxon>
        <taxon>Fungi incertae sedis</taxon>
        <taxon>Zoopagomycota</taxon>
        <taxon>Zoopagomycotina</taxon>
        <taxon>Zoopagomycetes</taxon>
        <taxon>Zoopagales</taxon>
        <taxon>Sigmoideomycetaceae</taxon>
        <taxon>Thamnocephalis</taxon>
    </lineage>
</organism>
<dbReference type="OrthoDB" id="5046242at2759"/>
<dbReference type="InterPro" id="IPR002937">
    <property type="entry name" value="Amino_oxidase"/>
</dbReference>
<evidence type="ECO:0000256" key="2">
    <source>
        <dbReference type="ARBA" id="ARBA00023002"/>
    </source>
</evidence>
<gene>
    <name evidence="4" type="ORF">THASP1DRAFT_25856</name>
</gene>
<dbReference type="PANTHER" id="PTHR10742">
    <property type="entry name" value="FLAVIN MONOAMINE OXIDASE"/>
    <property type="match status" value="1"/>
</dbReference>
<evidence type="ECO:0000313" key="5">
    <source>
        <dbReference type="Proteomes" id="UP000271241"/>
    </source>
</evidence>